<comment type="cofactor">
    <cofactor evidence="1">
        <name>thiamine diphosphate</name>
        <dbReference type="ChEBI" id="CHEBI:58937"/>
    </cofactor>
</comment>
<evidence type="ECO:0000313" key="5">
    <source>
        <dbReference type="EMBL" id="SFF64104.1"/>
    </source>
</evidence>
<dbReference type="GeneID" id="90544050"/>
<dbReference type="Pfam" id="PF02779">
    <property type="entry name" value="Transket_pyr"/>
    <property type="match status" value="1"/>
</dbReference>
<dbReference type="InterPro" id="IPR033248">
    <property type="entry name" value="Transketolase_C"/>
</dbReference>
<dbReference type="AlphaFoldDB" id="A0A1I2KAZ3"/>
<accession>A0A1I2KAZ3</accession>
<dbReference type="InterPro" id="IPR005475">
    <property type="entry name" value="Transketolase-like_Pyr-bd"/>
</dbReference>
<dbReference type="SUPFAM" id="SSF52518">
    <property type="entry name" value="Thiamin diphosphate-binding fold (THDP-binding)"/>
    <property type="match status" value="1"/>
</dbReference>
<gene>
    <name evidence="5" type="ORF">SAMN04487885_10533</name>
</gene>
<dbReference type="FunFam" id="3.40.50.970:FF:000129">
    <property type="entry name" value="Transketolase"/>
    <property type="match status" value="1"/>
</dbReference>
<comment type="similarity">
    <text evidence="2">Belongs to the transketolase family.</text>
</comment>
<keyword evidence="6" id="KW-1185">Reference proteome</keyword>
<evidence type="ECO:0000259" key="4">
    <source>
        <dbReference type="SMART" id="SM00861"/>
    </source>
</evidence>
<keyword evidence="3" id="KW-0786">Thiamine pyrophosphate</keyword>
<name>A0A1I2KAZ3_9CLOT</name>
<dbReference type="OrthoDB" id="8732661at2"/>
<dbReference type="InterPro" id="IPR029061">
    <property type="entry name" value="THDP-binding"/>
</dbReference>
<reference evidence="5 6" key="1">
    <citation type="submission" date="2016-10" db="EMBL/GenBank/DDBJ databases">
        <authorList>
            <person name="de Groot N.N."/>
        </authorList>
    </citation>
    <scope>NUCLEOTIDE SEQUENCE [LARGE SCALE GENOMIC DNA]</scope>
    <source>
        <strain evidence="5 6">NLAE-zl-G419</strain>
    </source>
</reference>
<evidence type="ECO:0000256" key="1">
    <source>
        <dbReference type="ARBA" id="ARBA00001964"/>
    </source>
</evidence>
<evidence type="ECO:0000256" key="3">
    <source>
        <dbReference type="ARBA" id="ARBA00023052"/>
    </source>
</evidence>
<dbReference type="PANTHER" id="PTHR43825:SF1">
    <property type="entry name" value="TRANSKETOLASE-LIKE PYRIMIDINE-BINDING DOMAIN-CONTAINING PROTEIN"/>
    <property type="match status" value="1"/>
</dbReference>
<dbReference type="eggNOG" id="COG3958">
    <property type="taxonomic scope" value="Bacteria"/>
</dbReference>
<evidence type="ECO:0000256" key="2">
    <source>
        <dbReference type="ARBA" id="ARBA00007131"/>
    </source>
</evidence>
<dbReference type="SMART" id="SM00861">
    <property type="entry name" value="Transket_pyr"/>
    <property type="match status" value="1"/>
</dbReference>
<dbReference type="InterPro" id="IPR009014">
    <property type="entry name" value="Transketo_C/PFOR_II"/>
</dbReference>
<protein>
    <submittedName>
        <fullName evidence="5">Transketolase</fullName>
    </submittedName>
</protein>
<dbReference type="SUPFAM" id="SSF52922">
    <property type="entry name" value="TK C-terminal domain-like"/>
    <property type="match status" value="1"/>
</dbReference>
<dbReference type="STRING" id="1529.SAMN04487885_10533"/>
<feature type="domain" description="Transketolase-like pyrimidine-binding" evidence="4">
    <location>
        <begin position="1"/>
        <end position="167"/>
    </location>
</feature>
<dbReference type="Proteomes" id="UP000182135">
    <property type="component" value="Unassembled WGS sequence"/>
</dbReference>
<organism evidence="5 6">
    <name type="scientific">Clostridium cadaveris</name>
    <dbReference type="NCBI Taxonomy" id="1529"/>
    <lineage>
        <taxon>Bacteria</taxon>
        <taxon>Bacillati</taxon>
        <taxon>Bacillota</taxon>
        <taxon>Clostridia</taxon>
        <taxon>Eubacteriales</taxon>
        <taxon>Clostridiaceae</taxon>
        <taxon>Clostridium</taxon>
    </lineage>
</organism>
<dbReference type="Pfam" id="PF02780">
    <property type="entry name" value="Transketolase_C"/>
    <property type="match status" value="1"/>
</dbReference>
<dbReference type="PANTHER" id="PTHR43825">
    <property type="entry name" value="PYRUVATE DEHYDROGENASE E1 COMPONENT"/>
    <property type="match status" value="1"/>
</dbReference>
<sequence length="310" mass="34171">MGMREVLCEEMINLMEKDEKVVFIDADLASANGTLPIRKRFPERGLDAGISEQNMAGMASGMSAYGLKPYICTFTAFSTRRICDQIAISMAYAKQNVKIIGTDSGITAQLNGGTHMSMEDIGVLRSIPDVMIVEVADEVELKKALPVIDEHYGVVYLRMVRKDSPKVYEDDYEFKLFENHTVREGSDVAIFTNGIMISEALKAAEELKKEGINAKVVNVHTIKPLNRESIIETLKETGCAVTAENHNVLGGLFSAISEVAASEVQVPVKAVGVMDHFGEVGKLDFLMEKYNMTYKTIVEKAKEAIACKNK</sequence>
<evidence type="ECO:0000313" key="6">
    <source>
        <dbReference type="Proteomes" id="UP000182135"/>
    </source>
</evidence>
<dbReference type="RefSeq" id="WP_027639533.1">
    <property type="nucleotide sequence ID" value="NZ_BAAACD010000018.1"/>
</dbReference>
<dbReference type="CDD" id="cd07033">
    <property type="entry name" value="TPP_PYR_DXS_TK_like"/>
    <property type="match status" value="1"/>
</dbReference>
<proteinExistence type="inferred from homology"/>
<dbReference type="EMBL" id="FOOE01000005">
    <property type="protein sequence ID" value="SFF64104.1"/>
    <property type="molecule type" value="Genomic_DNA"/>
</dbReference>
<dbReference type="Gene3D" id="3.40.50.970">
    <property type="match status" value="1"/>
</dbReference>
<dbReference type="Gene3D" id="3.40.50.920">
    <property type="match status" value="1"/>
</dbReference>
<dbReference type="InterPro" id="IPR051157">
    <property type="entry name" value="PDH/Transketolase"/>
</dbReference>